<reference evidence="18" key="1">
    <citation type="submission" date="2023-10" db="EMBL/GenBank/DDBJ databases">
        <title>Chromosome-level genome of the transformable northern wattle, Acacia crassicarpa.</title>
        <authorList>
            <person name="Massaro I."/>
            <person name="Sinha N.R."/>
            <person name="Poethig S."/>
            <person name="Leichty A.R."/>
        </authorList>
    </citation>
    <scope>NUCLEOTIDE SEQUENCE</scope>
    <source>
        <strain evidence="18">Acra3RX</strain>
        <tissue evidence="18">Leaf</tissue>
    </source>
</reference>
<dbReference type="Gene3D" id="4.10.372.10">
    <property type="entry name" value="Lipoxygenase-1, Domain 3"/>
    <property type="match status" value="1"/>
</dbReference>
<dbReference type="PROSITE" id="PS00081">
    <property type="entry name" value="LIPOXYGENASE_2"/>
    <property type="match status" value="1"/>
</dbReference>
<proteinExistence type="inferred from homology"/>
<keyword evidence="10 14" id="KW-0560">Oxidoreductase</keyword>
<evidence type="ECO:0000256" key="4">
    <source>
        <dbReference type="ARBA" id="ARBA00022490"/>
    </source>
</evidence>
<dbReference type="GO" id="GO:0005737">
    <property type="term" value="C:cytoplasm"/>
    <property type="evidence" value="ECO:0007669"/>
    <property type="project" value="UniProtKB-SubCell"/>
</dbReference>
<comment type="function">
    <text evidence="15">Plant lipoxygenase may be involved in a number of diverse aspects of plant physiology including growth and development, pest resistance, and senescence or responses to wounding.</text>
</comment>
<feature type="region of interest" description="Disordered" evidence="16">
    <location>
        <begin position="219"/>
        <end position="254"/>
    </location>
</feature>
<evidence type="ECO:0000256" key="7">
    <source>
        <dbReference type="ARBA" id="ARBA00022767"/>
    </source>
</evidence>
<evidence type="ECO:0000259" key="17">
    <source>
        <dbReference type="PROSITE" id="PS51393"/>
    </source>
</evidence>
<organism evidence="18 19">
    <name type="scientific">Acacia crassicarpa</name>
    <name type="common">northern wattle</name>
    <dbReference type="NCBI Taxonomy" id="499986"/>
    <lineage>
        <taxon>Eukaryota</taxon>
        <taxon>Viridiplantae</taxon>
        <taxon>Streptophyta</taxon>
        <taxon>Embryophyta</taxon>
        <taxon>Tracheophyta</taxon>
        <taxon>Spermatophyta</taxon>
        <taxon>Magnoliopsida</taxon>
        <taxon>eudicotyledons</taxon>
        <taxon>Gunneridae</taxon>
        <taxon>Pentapetalae</taxon>
        <taxon>rosids</taxon>
        <taxon>fabids</taxon>
        <taxon>Fabales</taxon>
        <taxon>Fabaceae</taxon>
        <taxon>Caesalpinioideae</taxon>
        <taxon>mimosoid clade</taxon>
        <taxon>Acacieae</taxon>
        <taxon>Acacia</taxon>
    </lineage>
</organism>
<evidence type="ECO:0000256" key="1">
    <source>
        <dbReference type="ARBA" id="ARBA00001962"/>
    </source>
</evidence>
<dbReference type="GO" id="GO:0016702">
    <property type="term" value="F:oxidoreductase activity, acting on single donors with incorporation of molecular oxygen, incorporation of two atoms of oxygen"/>
    <property type="evidence" value="ECO:0007669"/>
    <property type="project" value="InterPro"/>
</dbReference>
<evidence type="ECO:0000313" key="19">
    <source>
        <dbReference type="Proteomes" id="UP001293593"/>
    </source>
</evidence>
<dbReference type="InterPro" id="IPR020833">
    <property type="entry name" value="LipOase_Fe_BS"/>
</dbReference>
<dbReference type="GO" id="GO:0005506">
    <property type="term" value="F:iron ion binding"/>
    <property type="evidence" value="ECO:0007669"/>
    <property type="project" value="UniProtKB-ARBA"/>
</dbReference>
<keyword evidence="8" id="KW-0276">Fatty acid metabolism</keyword>
<dbReference type="PANTHER" id="PTHR11771">
    <property type="entry name" value="LIPOXYGENASE"/>
    <property type="match status" value="1"/>
</dbReference>
<comment type="similarity">
    <text evidence="3 14">Belongs to the lipoxygenase family.</text>
</comment>
<evidence type="ECO:0000256" key="15">
    <source>
        <dbReference type="RuleBase" id="RU003975"/>
    </source>
</evidence>
<dbReference type="Pfam" id="PF00305">
    <property type="entry name" value="Lipoxygenase"/>
    <property type="match status" value="1"/>
</dbReference>
<evidence type="ECO:0000256" key="13">
    <source>
        <dbReference type="ARBA" id="ARBA00023160"/>
    </source>
</evidence>
<sequence>MTSTVISYTMVVTGTGADHLNMGSNFIGSKEPSSPSPWLDDQVAEKRAHVADMKSMKKYERHAPREENGVSRLTSSASSATQQQQSYDFTLDWVVEKGIPEVFVLMNFGFEIFLVSLTVHPIPNLTSEPLHFICNSWVDTFNNTQLFRLFFINKAYLPSQTPGLIGFLRKQELQGLRGEISEVQDADGVRKEWDRIYEYATYNDLGDVDANLDLARPTLGGSTQYPYPRRLRTGRAPSKNDPSTESRLPPEDSFSIYVPKDDRFGDQKLFEFVQHFPKSSMNLMKSYISEALEASGKEFESFEHVLKVLYQDGFTFNVPKAVLDAIAQVLPIPTPPDNGNLLLKFPIPSVIQDNLDGWMTDEEFAREMLAGVNPVLICLLQEFPIKSTLDIKLYGDHTSTITRQHLQKNMNGLTVYEALNSKRLFILNHYDAFMPYLRKINGTSRKAYASRTILFLQNDGTLKPLAIELSLPHPDGDQFGAISKVYLPEKEDVEGTIWLLAKAYVVVNDTGYHQLVSHWLNTHAVMEPFVLATHRQLSQLHPIHKLLHPHFHDTLFINALARQNLISAEGIIEDSFLPGKYSMEMSSVVYNSWNFLEQALPADLIKRGMAVEDPSATHGLRLLIEDYPYAVDGLLIWDALKTWVHDYVTYYYESDEILKQDPELQSWWKELVEVGHGDLKDKPWWPKMQTRQELIHSCTIIIWIASALHAAVNFGQYPYGGYILNRPTLSRRLVPEKGTEEYEEMVKNPELAFLKTITPKFETLLDLSIIEILSGHTTDEVYLGTRTIPYWTYDKKVLEDFKKFGERLAEIEKSLIRRNEDGTLRNRIGPVMVPYTLLYPSSEPGLTGRGIPNSISI</sequence>
<feature type="domain" description="Lipoxygenase" evidence="17">
    <location>
        <begin position="155"/>
        <end position="857"/>
    </location>
</feature>
<dbReference type="InterPro" id="IPR020834">
    <property type="entry name" value="LipOase_CS"/>
</dbReference>
<keyword evidence="6 14" id="KW-0479">Metal-binding</keyword>
<evidence type="ECO:0000256" key="12">
    <source>
        <dbReference type="ARBA" id="ARBA00023098"/>
    </source>
</evidence>
<keyword evidence="19" id="KW-1185">Reference proteome</keyword>
<comment type="subcellular location">
    <subcellularLocation>
        <location evidence="2">Cytoplasm</location>
    </subcellularLocation>
</comment>
<comment type="cofactor">
    <cofactor evidence="1 14">
        <name>Fe cation</name>
        <dbReference type="ChEBI" id="CHEBI:24875"/>
    </cofactor>
</comment>
<evidence type="ECO:0000313" key="18">
    <source>
        <dbReference type="EMBL" id="KAK4269149.1"/>
    </source>
</evidence>
<comment type="caution">
    <text evidence="18">The sequence shown here is derived from an EMBL/GenBank/DDBJ whole genome shotgun (WGS) entry which is preliminary data.</text>
</comment>
<dbReference type="AlphaFoldDB" id="A0AAE1K9P3"/>
<accession>A0AAE1K9P3</accession>
<evidence type="ECO:0000256" key="6">
    <source>
        <dbReference type="ARBA" id="ARBA00022723"/>
    </source>
</evidence>
<dbReference type="Gene3D" id="3.10.450.60">
    <property type="match status" value="1"/>
</dbReference>
<protein>
    <recommendedName>
        <fullName evidence="15">Lipoxygenase</fullName>
        <ecNumber evidence="15">1.13.11.-</ecNumber>
    </recommendedName>
</protein>
<evidence type="ECO:0000256" key="14">
    <source>
        <dbReference type="RuleBase" id="RU003974"/>
    </source>
</evidence>
<dbReference type="PROSITE" id="PS51393">
    <property type="entry name" value="LIPOXYGENASE_3"/>
    <property type="match status" value="1"/>
</dbReference>
<dbReference type="InterPro" id="IPR013819">
    <property type="entry name" value="LipOase_C"/>
</dbReference>
<evidence type="ECO:0000256" key="16">
    <source>
        <dbReference type="SAM" id="MobiDB-lite"/>
    </source>
</evidence>
<evidence type="ECO:0000256" key="2">
    <source>
        <dbReference type="ARBA" id="ARBA00004496"/>
    </source>
</evidence>
<dbReference type="InterPro" id="IPR036226">
    <property type="entry name" value="LipOase_C_sf"/>
</dbReference>
<keyword evidence="9 14" id="KW-0223">Dioxygenase</keyword>
<dbReference type="FunFam" id="3.10.450.60:FF:000002">
    <property type="entry name" value="Lipoxygenase"/>
    <property type="match status" value="1"/>
</dbReference>
<keyword evidence="5 15" id="KW-0444">Lipid biosynthesis</keyword>
<evidence type="ECO:0000256" key="10">
    <source>
        <dbReference type="ARBA" id="ARBA00023002"/>
    </source>
</evidence>
<feature type="compositionally biased region" description="Basic and acidic residues" evidence="16">
    <location>
        <begin position="58"/>
        <end position="69"/>
    </location>
</feature>
<dbReference type="EC" id="1.13.11.-" evidence="15"/>
<dbReference type="PRINTS" id="PR00468">
    <property type="entry name" value="PLTLPOXGNASE"/>
</dbReference>
<dbReference type="InterPro" id="IPR001246">
    <property type="entry name" value="LipOase_plant"/>
</dbReference>
<keyword evidence="11 14" id="KW-0408">Iron</keyword>
<keyword evidence="7 15" id="KW-0925">Oxylipin biosynthesis</keyword>
<evidence type="ECO:0000256" key="11">
    <source>
        <dbReference type="ARBA" id="ARBA00023004"/>
    </source>
</evidence>
<dbReference type="GO" id="GO:0006633">
    <property type="term" value="P:fatty acid biosynthetic process"/>
    <property type="evidence" value="ECO:0007669"/>
    <property type="project" value="UniProtKB-KW"/>
</dbReference>
<dbReference type="EMBL" id="JAWXYG010000006">
    <property type="protein sequence ID" value="KAK4269149.1"/>
    <property type="molecule type" value="Genomic_DNA"/>
</dbReference>
<dbReference type="GO" id="GO:0031408">
    <property type="term" value="P:oxylipin biosynthetic process"/>
    <property type="evidence" value="ECO:0007669"/>
    <property type="project" value="UniProtKB-UniRule"/>
</dbReference>
<dbReference type="Proteomes" id="UP001293593">
    <property type="component" value="Unassembled WGS sequence"/>
</dbReference>
<dbReference type="Gene3D" id="4.10.375.10">
    <property type="entry name" value="Lipoxygenase-1, Domain 2"/>
    <property type="match status" value="1"/>
</dbReference>
<dbReference type="InterPro" id="IPR027433">
    <property type="entry name" value="Lipoxygenase_dom_3"/>
</dbReference>
<evidence type="ECO:0000256" key="8">
    <source>
        <dbReference type="ARBA" id="ARBA00022832"/>
    </source>
</evidence>
<dbReference type="PROSITE" id="PS00711">
    <property type="entry name" value="LIPOXYGENASE_1"/>
    <property type="match status" value="1"/>
</dbReference>
<gene>
    <name evidence="18" type="ORF">QN277_022341</name>
</gene>
<keyword evidence="4" id="KW-0963">Cytoplasm</keyword>
<dbReference type="FunFam" id="1.20.245.10:FF:000002">
    <property type="entry name" value="Lipoxygenase"/>
    <property type="match status" value="1"/>
</dbReference>
<name>A0AAE1K9P3_9FABA</name>
<dbReference type="InterPro" id="IPR000907">
    <property type="entry name" value="LipOase"/>
</dbReference>
<dbReference type="Gene3D" id="2.60.60.20">
    <property type="entry name" value="PLAT/LH2 domain"/>
    <property type="match status" value="1"/>
</dbReference>
<evidence type="ECO:0000256" key="3">
    <source>
        <dbReference type="ARBA" id="ARBA00009419"/>
    </source>
</evidence>
<dbReference type="Gene3D" id="1.20.245.10">
    <property type="entry name" value="Lipoxygenase-1, Domain 5"/>
    <property type="match status" value="1"/>
</dbReference>
<comment type="pathway">
    <text evidence="15">Lipid metabolism; oxylipin biosynthesis.</text>
</comment>
<keyword evidence="12" id="KW-0443">Lipid metabolism</keyword>
<dbReference type="SUPFAM" id="SSF48484">
    <property type="entry name" value="Lipoxigenase"/>
    <property type="match status" value="1"/>
</dbReference>
<feature type="region of interest" description="Disordered" evidence="16">
    <location>
        <begin position="58"/>
        <end position="79"/>
    </location>
</feature>
<dbReference type="GO" id="GO:0034440">
    <property type="term" value="P:lipid oxidation"/>
    <property type="evidence" value="ECO:0007669"/>
    <property type="project" value="InterPro"/>
</dbReference>
<evidence type="ECO:0000256" key="9">
    <source>
        <dbReference type="ARBA" id="ARBA00022964"/>
    </source>
</evidence>
<dbReference type="SUPFAM" id="SSF49723">
    <property type="entry name" value="Lipase/lipooxygenase domain (PLAT/LH2 domain)"/>
    <property type="match status" value="1"/>
</dbReference>
<dbReference type="InterPro" id="IPR036392">
    <property type="entry name" value="PLAT/LH2_dom_sf"/>
</dbReference>
<evidence type="ECO:0000256" key="5">
    <source>
        <dbReference type="ARBA" id="ARBA00022516"/>
    </source>
</evidence>
<keyword evidence="13 15" id="KW-0275">Fatty acid biosynthesis</keyword>
<dbReference type="PRINTS" id="PR00087">
    <property type="entry name" value="LIPOXYGENASE"/>
</dbReference>